<evidence type="ECO:0000313" key="3">
    <source>
        <dbReference type="Proteomes" id="UP000620327"/>
    </source>
</evidence>
<reference evidence="2" key="1">
    <citation type="submission" date="2020-08" db="EMBL/GenBank/DDBJ databases">
        <title>Genome public.</title>
        <authorList>
            <person name="Liu C."/>
            <person name="Sun Q."/>
        </authorList>
    </citation>
    <scope>NUCLEOTIDE SEQUENCE</scope>
    <source>
        <strain evidence="2">BX15</strain>
    </source>
</reference>
<keyword evidence="3" id="KW-1185">Reference proteome</keyword>
<dbReference type="InterPro" id="IPR013216">
    <property type="entry name" value="Methyltransf_11"/>
</dbReference>
<sequence length="231" mass="25747">MKPKFDGYAAQYDAWFMENENLFQSELRLFQKVLGDIQGKRVLSVGCGSGLFESMIDCSGIEGIEPSRDMGAIAEKRGVNVVAFGAIEDAELEENAYDVIYLNGSSSYMEDLTRAFDVCKKALKPNGTFISLDVPKESAFGFMYLLAKEVGTFDHPFLNGVMPKLPYPHELCCAGVWHSTEEKIDVLKALGFHDFDFYQTLLKNPMYTNEDVEDVVPGYQSGGYVAIIAHK</sequence>
<protein>
    <submittedName>
        <fullName evidence="2">Class I SAM-dependent methyltransferase</fullName>
    </submittedName>
</protein>
<organism evidence="2 3">
    <name type="scientific">Dysosmobacter segnis</name>
    <dbReference type="NCBI Taxonomy" id="2763042"/>
    <lineage>
        <taxon>Bacteria</taxon>
        <taxon>Bacillati</taxon>
        <taxon>Bacillota</taxon>
        <taxon>Clostridia</taxon>
        <taxon>Eubacteriales</taxon>
        <taxon>Oscillospiraceae</taxon>
        <taxon>Dysosmobacter</taxon>
    </lineage>
</organism>
<name>A0A923ML95_9FIRM</name>
<dbReference type="AlphaFoldDB" id="A0A923ML95"/>
<dbReference type="InterPro" id="IPR029063">
    <property type="entry name" value="SAM-dependent_MTases_sf"/>
</dbReference>
<gene>
    <name evidence="2" type="ORF">H8Z83_17010</name>
</gene>
<dbReference type="Gene3D" id="3.40.50.150">
    <property type="entry name" value="Vaccinia Virus protein VP39"/>
    <property type="match status" value="1"/>
</dbReference>
<dbReference type="PANTHER" id="PTHR43861:SF1">
    <property type="entry name" value="TRANS-ACONITATE 2-METHYLTRANSFERASE"/>
    <property type="match status" value="1"/>
</dbReference>
<keyword evidence="2" id="KW-0808">Transferase</keyword>
<dbReference type="EMBL" id="JACOQI010000026">
    <property type="protein sequence ID" value="MBC5771991.1"/>
    <property type="molecule type" value="Genomic_DNA"/>
</dbReference>
<dbReference type="RefSeq" id="WP_187016159.1">
    <property type="nucleotide sequence ID" value="NZ_JACOQI010000026.1"/>
</dbReference>
<dbReference type="PANTHER" id="PTHR43861">
    <property type="entry name" value="TRANS-ACONITATE 2-METHYLTRANSFERASE-RELATED"/>
    <property type="match status" value="1"/>
</dbReference>
<dbReference type="GO" id="GO:0032259">
    <property type="term" value="P:methylation"/>
    <property type="evidence" value="ECO:0007669"/>
    <property type="project" value="UniProtKB-KW"/>
</dbReference>
<dbReference type="GO" id="GO:0008168">
    <property type="term" value="F:methyltransferase activity"/>
    <property type="evidence" value="ECO:0007669"/>
    <property type="project" value="UniProtKB-KW"/>
</dbReference>
<evidence type="ECO:0000259" key="1">
    <source>
        <dbReference type="Pfam" id="PF08241"/>
    </source>
</evidence>
<keyword evidence="2" id="KW-0489">Methyltransferase</keyword>
<proteinExistence type="predicted"/>
<dbReference type="Proteomes" id="UP000620327">
    <property type="component" value="Unassembled WGS sequence"/>
</dbReference>
<feature type="domain" description="Methyltransferase type 11" evidence="1">
    <location>
        <begin position="43"/>
        <end position="130"/>
    </location>
</feature>
<comment type="caution">
    <text evidence="2">The sequence shown here is derived from an EMBL/GenBank/DDBJ whole genome shotgun (WGS) entry which is preliminary data.</text>
</comment>
<accession>A0A923ML95</accession>
<dbReference type="Pfam" id="PF08241">
    <property type="entry name" value="Methyltransf_11"/>
    <property type="match status" value="1"/>
</dbReference>
<dbReference type="SUPFAM" id="SSF53335">
    <property type="entry name" value="S-adenosyl-L-methionine-dependent methyltransferases"/>
    <property type="match status" value="1"/>
</dbReference>
<evidence type="ECO:0000313" key="2">
    <source>
        <dbReference type="EMBL" id="MBC5771991.1"/>
    </source>
</evidence>
<dbReference type="CDD" id="cd02440">
    <property type="entry name" value="AdoMet_MTases"/>
    <property type="match status" value="1"/>
</dbReference>